<keyword evidence="3 5" id="KW-0408">Iron</keyword>
<dbReference type="Proteomes" id="UP001152797">
    <property type="component" value="Unassembled WGS sequence"/>
</dbReference>
<evidence type="ECO:0000313" key="10">
    <source>
        <dbReference type="Proteomes" id="UP001152797"/>
    </source>
</evidence>
<evidence type="ECO:0000259" key="7">
    <source>
        <dbReference type="PROSITE" id="PS50255"/>
    </source>
</evidence>
<dbReference type="PANTHER" id="PTHR19359">
    <property type="entry name" value="CYTOCHROME B5"/>
    <property type="match status" value="1"/>
</dbReference>
<name>A0A9P1GEE3_9DINO</name>
<evidence type="ECO:0000256" key="2">
    <source>
        <dbReference type="ARBA" id="ARBA00022723"/>
    </source>
</evidence>
<comment type="caution">
    <text evidence="8">The sequence shown here is derived from an EMBL/GenBank/DDBJ whole genome shotgun (WGS) entry which is preliminary data.</text>
</comment>
<organism evidence="8">
    <name type="scientific">Cladocopium goreaui</name>
    <dbReference type="NCBI Taxonomy" id="2562237"/>
    <lineage>
        <taxon>Eukaryota</taxon>
        <taxon>Sar</taxon>
        <taxon>Alveolata</taxon>
        <taxon>Dinophyceae</taxon>
        <taxon>Suessiales</taxon>
        <taxon>Symbiodiniaceae</taxon>
        <taxon>Cladocopium</taxon>
    </lineage>
</organism>
<dbReference type="EMBL" id="CAMXCT010004013">
    <property type="protein sequence ID" value="CAI4007334.1"/>
    <property type="molecule type" value="Genomic_DNA"/>
</dbReference>
<dbReference type="InterPro" id="IPR018506">
    <property type="entry name" value="Cyt_B5_heme-BS"/>
</dbReference>
<dbReference type="PROSITE" id="PS00191">
    <property type="entry name" value="CYTOCHROME_B5_1"/>
    <property type="match status" value="1"/>
</dbReference>
<evidence type="ECO:0000313" key="8">
    <source>
        <dbReference type="EMBL" id="CAI4007334.1"/>
    </source>
</evidence>
<proteinExistence type="inferred from homology"/>
<dbReference type="GO" id="GO:0016020">
    <property type="term" value="C:membrane"/>
    <property type="evidence" value="ECO:0007669"/>
    <property type="project" value="TreeGrafter"/>
</dbReference>
<protein>
    <submittedName>
        <fullName evidence="9">Cytochrome b5 heme-binding domain-containing protein</fullName>
    </submittedName>
</protein>
<evidence type="ECO:0000256" key="3">
    <source>
        <dbReference type="ARBA" id="ARBA00023004"/>
    </source>
</evidence>
<keyword evidence="2 5" id="KW-0479">Metal-binding</keyword>
<dbReference type="Gene3D" id="3.10.120.10">
    <property type="entry name" value="Cytochrome b5-like heme/steroid binding domain"/>
    <property type="match status" value="1"/>
</dbReference>
<dbReference type="EMBL" id="CAMXCT030004013">
    <property type="protein sequence ID" value="CAL4794646.1"/>
    <property type="molecule type" value="Genomic_DNA"/>
</dbReference>
<gene>
    <name evidence="8" type="ORF">C1SCF055_LOCUS32898</name>
</gene>
<dbReference type="InterPro" id="IPR050668">
    <property type="entry name" value="Cytochrome_b5"/>
</dbReference>
<evidence type="ECO:0000256" key="4">
    <source>
        <dbReference type="ARBA" id="ARBA00038168"/>
    </source>
</evidence>
<accession>A0A9P1GEE3</accession>
<keyword evidence="1 5" id="KW-0349">Heme</keyword>
<evidence type="ECO:0000256" key="5">
    <source>
        <dbReference type="RuleBase" id="RU362121"/>
    </source>
</evidence>
<feature type="region of interest" description="Disordered" evidence="6">
    <location>
        <begin position="30"/>
        <end position="55"/>
    </location>
</feature>
<evidence type="ECO:0000256" key="1">
    <source>
        <dbReference type="ARBA" id="ARBA00022617"/>
    </source>
</evidence>
<dbReference type="PROSITE" id="PS50255">
    <property type="entry name" value="CYTOCHROME_B5_2"/>
    <property type="match status" value="1"/>
</dbReference>
<dbReference type="AlphaFoldDB" id="A0A9P1GEE3"/>
<comment type="similarity">
    <text evidence="4 5">Belongs to the cytochrome b5 family.</text>
</comment>
<dbReference type="GO" id="GO:0020037">
    <property type="term" value="F:heme binding"/>
    <property type="evidence" value="ECO:0007669"/>
    <property type="project" value="UniProtKB-UniRule"/>
</dbReference>
<dbReference type="GO" id="GO:0046872">
    <property type="term" value="F:metal ion binding"/>
    <property type="evidence" value="ECO:0007669"/>
    <property type="project" value="UniProtKB-UniRule"/>
</dbReference>
<evidence type="ECO:0000313" key="9">
    <source>
        <dbReference type="EMBL" id="CAL4794646.1"/>
    </source>
</evidence>
<dbReference type="SUPFAM" id="SSF55856">
    <property type="entry name" value="Cytochrome b5-like heme/steroid binding domain"/>
    <property type="match status" value="1"/>
</dbReference>
<dbReference type="OrthoDB" id="260519at2759"/>
<dbReference type="InterPro" id="IPR001199">
    <property type="entry name" value="Cyt_B5-like_heme/steroid-bd"/>
</dbReference>
<dbReference type="SMART" id="SM01117">
    <property type="entry name" value="Cyt-b5"/>
    <property type="match status" value="1"/>
</dbReference>
<dbReference type="Pfam" id="PF00173">
    <property type="entry name" value="Cyt-b5"/>
    <property type="match status" value="1"/>
</dbReference>
<dbReference type="InterPro" id="IPR036400">
    <property type="entry name" value="Cyt_B5-like_heme/steroid_sf"/>
</dbReference>
<reference evidence="9 10" key="2">
    <citation type="submission" date="2024-05" db="EMBL/GenBank/DDBJ databases">
        <authorList>
            <person name="Chen Y."/>
            <person name="Shah S."/>
            <person name="Dougan E. K."/>
            <person name="Thang M."/>
            <person name="Chan C."/>
        </authorList>
    </citation>
    <scope>NUCLEOTIDE SEQUENCE [LARGE SCALE GENOMIC DNA]</scope>
</reference>
<sequence>MALPNTPNNMSGSRRSPTIVTSRHLGTSAISALPHQSPRARGLAAGQMGQSKSRPFSPFRLPSCFRLRIGHKEVAEHKEESDCWVIIGDLVLDLSKYVAKHPGGKQSILNLAGGDATEIFDLVHHRSILKKHGLQEGTITLKGVVSG</sequence>
<evidence type="ECO:0000256" key="6">
    <source>
        <dbReference type="SAM" id="MobiDB-lite"/>
    </source>
</evidence>
<dbReference type="PRINTS" id="PR00363">
    <property type="entry name" value="CYTOCHROMEB5"/>
</dbReference>
<dbReference type="EMBL" id="CAMXCT020004013">
    <property type="protein sequence ID" value="CAL1160709.1"/>
    <property type="molecule type" value="Genomic_DNA"/>
</dbReference>
<keyword evidence="10" id="KW-1185">Reference proteome</keyword>
<feature type="domain" description="Cytochrome b5 heme-binding" evidence="7">
    <location>
        <begin position="66"/>
        <end position="125"/>
    </location>
</feature>
<reference evidence="8" key="1">
    <citation type="submission" date="2022-10" db="EMBL/GenBank/DDBJ databases">
        <authorList>
            <person name="Chen Y."/>
            <person name="Dougan E. K."/>
            <person name="Chan C."/>
            <person name="Rhodes N."/>
            <person name="Thang M."/>
        </authorList>
    </citation>
    <scope>NUCLEOTIDE SEQUENCE</scope>
</reference>